<keyword evidence="4" id="KW-1185">Reference proteome</keyword>
<dbReference type="Gene3D" id="2.40.128.150">
    <property type="entry name" value="Cysteine proteinases"/>
    <property type="match status" value="1"/>
</dbReference>
<reference evidence="3 4" key="1">
    <citation type="submission" date="2018-08" db="EMBL/GenBank/DDBJ databases">
        <title>Genomic taxonomy of the Vibrionaceae family.</title>
        <authorList>
            <person name="Gomez-Gil B."/>
            <person name="Tanaka M."/>
            <person name="Sawabe T."/>
            <person name="Enciso-Ibarra K."/>
        </authorList>
    </citation>
    <scope>NUCLEOTIDE SEQUENCE [LARGE SCALE GENOMIC DNA]</scope>
    <source>
        <strain evidence="3 4">CAIM 1831</strain>
    </source>
</reference>
<accession>A0ABM6YXC5</accession>
<protein>
    <submittedName>
        <fullName evidence="3">Arylamine N-acetyltransferase</fullName>
    </submittedName>
</protein>
<dbReference type="PANTHER" id="PTHR11786">
    <property type="entry name" value="N-HYDROXYARYLAMINE O-ACETYLTRANSFERASE"/>
    <property type="match status" value="1"/>
</dbReference>
<dbReference type="PANTHER" id="PTHR11786:SF0">
    <property type="entry name" value="ARYLAMINE N-ACETYLTRANSFERASE 4-RELATED"/>
    <property type="match status" value="1"/>
</dbReference>
<dbReference type="Proteomes" id="UP000262832">
    <property type="component" value="Chromosome II"/>
</dbReference>
<name>A0ABM6YXC5_9VIBR</name>
<comment type="similarity">
    <text evidence="1 2">Belongs to the arylamine N-acetyltransferase family.</text>
</comment>
<dbReference type="PRINTS" id="PR01543">
    <property type="entry name" value="ANATRNSFRASE"/>
</dbReference>
<dbReference type="Gene3D" id="3.30.2140.10">
    <property type="entry name" value="Arylamine N-acetyltransferase"/>
    <property type="match status" value="1"/>
</dbReference>
<sequence length="264" mass="29713">MNNTDLQAYLNKIGVTQQLDVSVDTLFALHNAQHRRLPFENFDISLGRGISIAEQDIIDKLVYHERGGYCFELNGLLLRVLQNVGFDARPLLGRVHLSGTPSGRTHQFTLVTLGEEKWIVDVGFGSNTPRAPLPFVLNQVIHTDLQTFRIIEDERLGYMLQGQSHEDASQWLNLYSFDFDYVFDGDIACGNYFASTSPDSRFTTNRVAALATDSGIITLANFILKQRVNGDVVETLLADDASYLRVIKQYFGIELDSAYQDLKL</sequence>
<dbReference type="Pfam" id="PF00797">
    <property type="entry name" value="Acetyltransf_2"/>
    <property type="match status" value="1"/>
</dbReference>
<evidence type="ECO:0000313" key="3">
    <source>
        <dbReference type="EMBL" id="AXY02544.1"/>
    </source>
</evidence>
<evidence type="ECO:0000256" key="2">
    <source>
        <dbReference type="RuleBase" id="RU003452"/>
    </source>
</evidence>
<dbReference type="EMBL" id="CP032094">
    <property type="protein sequence ID" value="AXY02544.1"/>
    <property type="molecule type" value="Genomic_DNA"/>
</dbReference>
<evidence type="ECO:0000313" key="4">
    <source>
        <dbReference type="Proteomes" id="UP000262832"/>
    </source>
</evidence>
<dbReference type="InterPro" id="IPR038765">
    <property type="entry name" value="Papain-like_cys_pep_sf"/>
</dbReference>
<dbReference type="InterPro" id="IPR001447">
    <property type="entry name" value="Arylamine_N-AcTrfase"/>
</dbReference>
<dbReference type="RefSeq" id="WP_128812458.1">
    <property type="nucleotide sequence ID" value="NZ_CP032094.1"/>
</dbReference>
<organism evidence="3 4">
    <name type="scientific">Vibrio alfacsensis</name>
    <dbReference type="NCBI Taxonomy" id="1074311"/>
    <lineage>
        <taxon>Bacteria</taxon>
        <taxon>Pseudomonadati</taxon>
        <taxon>Pseudomonadota</taxon>
        <taxon>Gammaproteobacteria</taxon>
        <taxon>Vibrionales</taxon>
        <taxon>Vibrionaceae</taxon>
        <taxon>Vibrio</taxon>
    </lineage>
</organism>
<evidence type="ECO:0000256" key="1">
    <source>
        <dbReference type="ARBA" id="ARBA00006547"/>
    </source>
</evidence>
<gene>
    <name evidence="3" type="ORF">D1115_15915</name>
</gene>
<dbReference type="SUPFAM" id="SSF54001">
    <property type="entry name" value="Cysteine proteinases"/>
    <property type="match status" value="1"/>
</dbReference>
<proteinExistence type="inferred from homology"/>